<evidence type="ECO:0000313" key="3">
    <source>
        <dbReference type="Proteomes" id="UP001396334"/>
    </source>
</evidence>
<accession>A0ABR2PND4</accession>
<name>A0ABR2PND4_9ROSI</name>
<comment type="caution">
    <text evidence="2">The sequence shown here is derived from an EMBL/GenBank/DDBJ whole genome shotgun (WGS) entry which is preliminary data.</text>
</comment>
<sequence length="97" mass="10450">MNLYAHDLSLFDFTNFSDDPIIDLQSSFGSLIIPLSDSNDGDHGDGGNKRSESPPKHRHDRTSPLPLGMDWSLPPPDGMGGTPFGLTTLRQGGVTVL</sequence>
<organism evidence="2 3">
    <name type="scientific">Hibiscus sabdariffa</name>
    <name type="common">roselle</name>
    <dbReference type="NCBI Taxonomy" id="183260"/>
    <lineage>
        <taxon>Eukaryota</taxon>
        <taxon>Viridiplantae</taxon>
        <taxon>Streptophyta</taxon>
        <taxon>Embryophyta</taxon>
        <taxon>Tracheophyta</taxon>
        <taxon>Spermatophyta</taxon>
        <taxon>Magnoliopsida</taxon>
        <taxon>eudicotyledons</taxon>
        <taxon>Gunneridae</taxon>
        <taxon>Pentapetalae</taxon>
        <taxon>rosids</taxon>
        <taxon>malvids</taxon>
        <taxon>Malvales</taxon>
        <taxon>Malvaceae</taxon>
        <taxon>Malvoideae</taxon>
        <taxon>Hibiscus</taxon>
    </lineage>
</organism>
<feature type="compositionally biased region" description="Basic and acidic residues" evidence="1">
    <location>
        <begin position="40"/>
        <end position="55"/>
    </location>
</feature>
<dbReference type="EMBL" id="JBBPBN010000056">
    <property type="protein sequence ID" value="KAK8989937.1"/>
    <property type="molecule type" value="Genomic_DNA"/>
</dbReference>
<feature type="region of interest" description="Disordered" evidence="1">
    <location>
        <begin position="33"/>
        <end position="97"/>
    </location>
</feature>
<proteinExistence type="predicted"/>
<evidence type="ECO:0000256" key="1">
    <source>
        <dbReference type="SAM" id="MobiDB-lite"/>
    </source>
</evidence>
<keyword evidence="3" id="KW-1185">Reference proteome</keyword>
<dbReference type="Proteomes" id="UP001396334">
    <property type="component" value="Unassembled WGS sequence"/>
</dbReference>
<gene>
    <name evidence="2" type="ORF">V6N11_064350</name>
</gene>
<reference evidence="2 3" key="1">
    <citation type="journal article" date="2024" name="G3 (Bethesda)">
        <title>Genome assembly of Hibiscus sabdariffa L. provides insights into metabolisms of medicinal natural products.</title>
        <authorList>
            <person name="Kim T."/>
        </authorList>
    </citation>
    <scope>NUCLEOTIDE SEQUENCE [LARGE SCALE GENOMIC DNA]</scope>
    <source>
        <strain evidence="2">TK-2024</strain>
        <tissue evidence="2">Old leaves</tissue>
    </source>
</reference>
<evidence type="ECO:0000313" key="2">
    <source>
        <dbReference type="EMBL" id="KAK8989937.1"/>
    </source>
</evidence>
<protein>
    <submittedName>
        <fullName evidence="2">Uncharacterized protein</fullName>
    </submittedName>
</protein>